<dbReference type="OrthoDB" id="10393447at2759"/>
<gene>
    <name evidence="2" type="ORF">AK812_SmicGene29602</name>
</gene>
<sequence>MLQGSFRALDLTVGIQAQGAKAASHGALRPRPNKMTSGEMPDLRAGLRDALQRVTTDLPQLRSLRNESSGAFYKAATSPGFGKATLLSCLRGQLWQRGLSVTIPNTSVEHKDARGKNFWDKNLACEREALAEDLCFQDALWLQEAENAVARCLYLQGTSLRSPLCSEKSPTGAGSYGVSMKQGCFDFERGGILDARLALGRCPGMRPLPGRFSKARPLSGFKPEGGESVIFFPEPRGFVISHNRAKAKIILPTDAFEGNVALEGLLAAELYGIGHAARIRKNLKLGAAFLAIHGPLASYTLVSPRMNDTSTAQLRNSGHLLRSEYESLLASRQILRGNPRRTPRARAMSRNVAVLALCQQGVVAVSQDVWGPAEGGDLPAADNHPMAPHKVAGTDSFWETSWL</sequence>
<evidence type="ECO:0000313" key="2">
    <source>
        <dbReference type="EMBL" id="OLP88987.1"/>
    </source>
</evidence>
<keyword evidence="3" id="KW-1185">Reference proteome</keyword>
<organism evidence="2 3">
    <name type="scientific">Symbiodinium microadriaticum</name>
    <name type="common">Dinoflagellate</name>
    <name type="synonym">Zooxanthella microadriatica</name>
    <dbReference type="NCBI Taxonomy" id="2951"/>
    <lineage>
        <taxon>Eukaryota</taxon>
        <taxon>Sar</taxon>
        <taxon>Alveolata</taxon>
        <taxon>Dinophyceae</taxon>
        <taxon>Suessiales</taxon>
        <taxon>Symbiodiniaceae</taxon>
        <taxon>Symbiodinium</taxon>
    </lineage>
</organism>
<accession>A0A1Q9D1D9</accession>
<feature type="region of interest" description="Disordered" evidence="1">
    <location>
        <begin position="21"/>
        <end position="40"/>
    </location>
</feature>
<dbReference type="Proteomes" id="UP000186817">
    <property type="component" value="Unassembled WGS sequence"/>
</dbReference>
<evidence type="ECO:0000256" key="1">
    <source>
        <dbReference type="SAM" id="MobiDB-lite"/>
    </source>
</evidence>
<comment type="caution">
    <text evidence="2">The sequence shown here is derived from an EMBL/GenBank/DDBJ whole genome shotgun (WGS) entry which is preliminary data.</text>
</comment>
<name>A0A1Q9D1D9_SYMMI</name>
<evidence type="ECO:0000313" key="3">
    <source>
        <dbReference type="Proteomes" id="UP000186817"/>
    </source>
</evidence>
<dbReference type="AlphaFoldDB" id="A0A1Q9D1D9"/>
<reference evidence="2 3" key="1">
    <citation type="submission" date="2016-02" db="EMBL/GenBank/DDBJ databases">
        <title>Genome analysis of coral dinoflagellate symbionts highlights evolutionary adaptations to a symbiotic lifestyle.</title>
        <authorList>
            <person name="Aranda M."/>
            <person name="Li Y."/>
            <person name="Liew Y.J."/>
            <person name="Baumgarten S."/>
            <person name="Simakov O."/>
            <person name="Wilson M."/>
            <person name="Piel J."/>
            <person name="Ashoor H."/>
            <person name="Bougouffa S."/>
            <person name="Bajic V.B."/>
            <person name="Ryu T."/>
            <person name="Ravasi T."/>
            <person name="Bayer T."/>
            <person name="Micklem G."/>
            <person name="Kim H."/>
            <person name="Bhak J."/>
            <person name="Lajeunesse T.C."/>
            <person name="Voolstra C.R."/>
        </authorList>
    </citation>
    <scope>NUCLEOTIDE SEQUENCE [LARGE SCALE GENOMIC DNA]</scope>
    <source>
        <strain evidence="2 3">CCMP2467</strain>
    </source>
</reference>
<dbReference type="EMBL" id="LSRX01000784">
    <property type="protein sequence ID" value="OLP88987.1"/>
    <property type="molecule type" value="Genomic_DNA"/>
</dbReference>
<protein>
    <submittedName>
        <fullName evidence="2">Uncharacterized protein</fullName>
    </submittedName>
</protein>
<proteinExistence type="predicted"/>